<dbReference type="Proteomes" id="UP001180020">
    <property type="component" value="Unassembled WGS sequence"/>
</dbReference>
<dbReference type="Gene3D" id="1.25.10.10">
    <property type="entry name" value="Leucine-rich Repeat Variant"/>
    <property type="match status" value="1"/>
</dbReference>
<reference evidence="1" key="1">
    <citation type="journal article" date="2023" name="Nat. Commun.">
        <title>Diploid and tetraploid genomes of Acorus and the evolution of monocots.</title>
        <authorList>
            <person name="Ma L."/>
            <person name="Liu K.W."/>
            <person name="Li Z."/>
            <person name="Hsiao Y.Y."/>
            <person name="Qi Y."/>
            <person name="Fu T."/>
            <person name="Tang G.D."/>
            <person name="Zhang D."/>
            <person name="Sun W.H."/>
            <person name="Liu D.K."/>
            <person name="Li Y."/>
            <person name="Chen G.Z."/>
            <person name="Liu X.D."/>
            <person name="Liao X.Y."/>
            <person name="Jiang Y.T."/>
            <person name="Yu X."/>
            <person name="Hao Y."/>
            <person name="Huang J."/>
            <person name="Zhao X.W."/>
            <person name="Ke S."/>
            <person name="Chen Y.Y."/>
            <person name="Wu W.L."/>
            <person name="Hsu J.L."/>
            <person name="Lin Y.F."/>
            <person name="Huang M.D."/>
            <person name="Li C.Y."/>
            <person name="Huang L."/>
            <person name="Wang Z.W."/>
            <person name="Zhao X."/>
            <person name="Zhong W.Y."/>
            <person name="Peng D.H."/>
            <person name="Ahmad S."/>
            <person name="Lan S."/>
            <person name="Zhang J.S."/>
            <person name="Tsai W.C."/>
            <person name="Van de Peer Y."/>
            <person name="Liu Z.J."/>
        </authorList>
    </citation>
    <scope>NUCLEOTIDE SEQUENCE</scope>
    <source>
        <strain evidence="1">CP</strain>
    </source>
</reference>
<dbReference type="EMBL" id="JAUJYO010000003">
    <property type="protein sequence ID" value="KAK1321596.1"/>
    <property type="molecule type" value="Genomic_DNA"/>
</dbReference>
<organism evidence="1 2">
    <name type="scientific">Acorus calamus</name>
    <name type="common">Sweet flag</name>
    <dbReference type="NCBI Taxonomy" id="4465"/>
    <lineage>
        <taxon>Eukaryota</taxon>
        <taxon>Viridiplantae</taxon>
        <taxon>Streptophyta</taxon>
        <taxon>Embryophyta</taxon>
        <taxon>Tracheophyta</taxon>
        <taxon>Spermatophyta</taxon>
        <taxon>Magnoliopsida</taxon>
        <taxon>Liliopsida</taxon>
        <taxon>Acoraceae</taxon>
        <taxon>Acorus</taxon>
    </lineage>
</organism>
<sequence>MVAVIGDRPTALPISTASHSMAGISSKLDQLGRLREIILRSELSVISEFLPHLVDLQNDPSSPVRKLVADLCSP</sequence>
<dbReference type="InterPro" id="IPR011989">
    <property type="entry name" value="ARM-like"/>
</dbReference>
<keyword evidence="2" id="KW-1185">Reference proteome</keyword>
<dbReference type="AlphaFoldDB" id="A0AAV9F716"/>
<gene>
    <name evidence="1" type="ORF">QJS10_CPA03g01237</name>
</gene>
<name>A0AAV9F716_ACOCL</name>
<reference evidence="1" key="2">
    <citation type="submission" date="2023-06" db="EMBL/GenBank/DDBJ databases">
        <authorList>
            <person name="Ma L."/>
            <person name="Liu K.-W."/>
            <person name="Li Z."/>
            <person name="Hsiao Y.-Y."/>
            <person name="Qi Y."/>
            <person name="Fu T."/>
            <person name="Tang G."/>
            <person name="Zhang D."/>
            <person name="Sun W.-H."/>
            <person name="Liu D.-K."/>
            <person name="Li Y."/>
            <person name="Chen G.-Z."/>
            <person name="Liu X.-D."/>
            <person name="Liao X.-Y."/>
            <person name="Jiang Y.-T."/>
            <person name="Yu X."/>
            <person name="Hao Y."/>
            <person name="Huang J."/>
            <person name="Zhao X.-W."/>
            <person name="Ke S."/>
            <person name="Chen Y.-Y."/>
            <person name="Wu W.-L."/>
            <person name="Hsu J.-L."/>
            <person name="Lin Y.-F."/>
            <person name="Huang M.-D."/>
            <person name="Li C.-Y."/>
            <person name="Huang L."/>
            <person name="Wang Z.-W."/>
            <person name="Zhao X."/>
            <person name="Zhong W.-Y."/>
            <person name="Peng D.-H."/>
            <person name="Ahmad S."/>
            <person name="Lan S."/>
            <person name="Zhang J.-S."/>
            <person name="Tsai W.-C."/>
            <person name="Van De Peer Y."/>
            <person name="Liu Z.-J."/>
        </authorList>
    </citation>
    <scope>NUCLEOTIDE SEQUENCE</scope>
    <source>
        <strain evidence="1">CP</strain>
        <tissue evidence="1">Leaves</tissue>
    </source>
</reference>
<protein>
    <submittedName>
        <fullName evidence="1">Uncharacterized protein</fullName>
    </submittedName>
</protein>
<evidence type="ECO:0000313" key="1">
    <source>
        <dbReference type="EMBL" id="KAK1321596.1"/>
    </source>
</evidence>
<accession>A0AAV9F716</accession>
<evidence type="ECO:0000313" key="2">
    <source>
        <dbReference type="Proteomes" id="UP001180020"/>
    </source>
</evidence>
<comment type="caution">
    <text evidence="1">The sequence shown here is derived from an EMBL/GenBank/DDBJ whole genome shotgun (WGS) entry which is preliminary data.</text>
</comment>
<proteinExistence type="predicted"/>